<feature type="region of interest" description="Disordered" evidence="1">
    <location>
        <begin position="1215"/>
        <end position="1259"/>
    </location>
</feature>
<feature type="compositionally biased region" description="Polar residues" evidence="1">
    <location>
        <begin position="1228"/>
        <end position="1252"/>
    </location>
</feature>
<dbReference type="InterPro" id="IPR024983">
    <property type="entry name" value="CHAT_dom"/>
</dbReference>
<keyword evidence="4" id="KW-1185">Reference proteome</keyword>
<reference evidence="3 4" key="1">
    <citation type="submission" date="2020-06" db="EMBL/GenBank/DDBJ databases">
        <title>WGS assembly of Ceratodon purpureus strain R40.</title>
        <authorList>
            <person name="Carey S.B."/>
            <person name="Jenkins J."/>
            <person name="Shu S."/>
            <person name="Lovell J.T."/>
            <person name="Sreedasyam A."/>
            <person name="Maumus F."/>
            <person name="Tiley G.P."/>
            <person name="Fernandez-Pozo N."/>
            <person name="Barry K."/>
            <person name="Chen C."/>
            <person name="Wang M."/>
            <person name="Lipzen A."/>
            <person name="Daum C."/>
            <person name="Saski C.A."/>
            <person name="Payton A.C."/>
            <person name="Mcbreen J.C."/>
            <person name="Conrad R.E."/>
            <person name="Kollar L.M."/>
            <person name="Olsson S."/>
            <person name="Huttunen S."/>
            <person name="Landis J.B."/>
            <person name="Wickett N.J."/>
            <person name="Johnson M.G."/>
            <person name="Rensing S.A."/>
            <person name="Grimwood J."/>
            <person name="Schmutz J."/>
            <person name="Mcdaniel S.F."/>
        </authorList>
    </citation>
    <scope>NUCLEOTIDE SEQUENCE [LARGE SCALE GENOMIC DNA]</scope>
    <source>
        <strain evidence="3 4">R40</strain>
    </source>
</reference>
<protein>
    <recommendedName>
        <fullName evidence="2">CHAT domain-containing protein</fullName>
    </recommendedName>
</protein>
<feature type="compositionally biased region" description="Polar residues" evidence="1">
    <location>
        <begin position="28"/>
        <end position="51"/>
    </location>
</feature>
<evidence type="ECO:0000313" key="4">
    <source>
        <dbReference type="Proteomes" id="UP000822688"/>
    </source>
</evidence>
<dbReference type="EMBL" id="CM026432">
    <property type="protein sequence ID" value="KAG0557313.1"/>
    <property type="molecule type" value="Genomic_DNA"/>
</dbReference>
<feature type="region of interest" description="Disordered" evidence="1">
    <location>
        <begin position="1"/>
        <end position="58"/>
    </location>
</feature>
<organism evidence="3 4">
    <name type="scientific">Ceratodon purpureus</name>
    <name type="common">Fire moss</name>
    <name type="synonym">Dicranum purpureum</name>
    <dbReference type="NCBI Taxonomy" id="3225"/>
    <lineage>
        <taxon>Eukaryota</taxon>
        <taxon>Viridiplantae</taxon>
        <taxon>Streptophyta</taxon>
        <taxon>Embryophyta</taxon>
        <taxon>Bryophyta</taxon>
        <taxon>Bryophytina</taxon>
        <taxon>Bryopsida</taxon>
        <taxon>Dicranidae</taxon>
        <taxon>Pseudoditrichales</taxon>
        <taxon>Ditrichaceae</taxon>
        <taxon>Ceratodon</taxon>
    </lineage>
</organism>
<dbReference type="SMART" id="SM00028">
    <property type="entry name" value="TPR"/>
    <property type="match status" value="2"/>
</dbReference>
<gene>
    <name evidence="3" type="ORF">KC19_11G119400</name>
</gene>
<feature type="domain" description="CHAT" evidence="2">
    <location>
        <begin position="1316"/>
        <end position="1645"/>
    </location>
</feature>
<evidence type="ECO:0000313" key="3">
    <source>
        <dbReference type="EMBL" id="KAG0557313.1"/>
    </source>
</evidence>
<dbReference type="Pfam" id="PF12770">
    <property type="entry name" value="CHAT"/>
    <property type="match status" value="1"/>
</dbReference>
<evidence type="ECO:0000259" key="2">
    <source>
        <dbReference type="Pfam" id="PF12770"/>
    </source>
</evidence>
<proteinExistence type="predicted"/>
<dbReference type="PANTHER" id="PTHR10098:SF108">
    <property type="entry name" value="TETRATRICOPEPTIDE REPEAT PROTEIN 28"/>
    <property type="match status" value="1"/>
</dbReference>
<dbReference type="Proteomes" id="UP000822688">
    <property type="component" value="Chromosome 11"/>
</dbReference>
<evidence type="ECO:0000256" key="1">
    <source>
        <dbReference type="SAM" id="MobiDB-lite"/>
    </source>
</evidence>
<feature type="compositionally biased region" description="Basic and acidic residues" evidence="1">
    <location>
        <begin position="1215"/>
        <end position="1225"/>
    </location>
</feature>
<feature type="compositionally biased region" description="Basic and acidic residues" evidence="1">
    <location>
        <begin position="9"/>
        <end position="22"/>
    </location>
</feature>
<name>A0A8T0GE61_CERPU</name>
<accession>A0A8T0GE61</accession>
<comment type="caution">
    <text evidence="3">The sequence shown here is derived from an EMBL/GenBank/DDBJ whole genome shotgun (WGS) entry which is preliminary data.</text>
</comment>
<sequence length="1684" mass="189015">MAIQSDSSLKPDREFVDPEQLKTRKNKSTIATHFQATTGDGECSTSSQHVESSGGEADPRVPFENNYLAFTSDLLLSLLIEVTAVSPNLLIFAYVLHLFPVLWKVLEALPIAKPNCAGDTRAIDARVEVVSRCLITIYSECSRGIGEGHDCFAKYLFRVIIYGSEKLKTKFADGPATPQLLCFFVFRCAKIFVKLGRKWEAWQACRIALQIIAGRSDLENLSLAIKVLQIRIDGSKEPDWEKVNLEFSRNQDRSTETVLLLTGFIRESGNSCNPQLDLKMVQEALTGALKLEEEMRQRKEGTTLHDESNNDPAKQATIRLTLAIWHHRNESSSSQRACLTLLKQAIAEFKQVECRCAPDYMSTDYYYELTGATECPRHQLLADALLYQGIVQSQMGLSKEARTSFEEGLSLVERHCKYEEYRKFFFRYNLSMLNLDVKSPHHLGSHCTGSSKSSLNNQGEFAQEFEPFSSLHLPDDIGESSASSESGKELCRAASEMPSEVVDGFTTRSLLKVCCDATAQTPPRPLAVYGAIKIFPELSDILGTQASAKSCCTHHARIELTTRCFMKVIIEAAKKSGKDKNIEKYIDQVVEDMIKLHKEFPSRANSELQFFLIFRCAKILLQHGRDRKLAWRVCESAFNAFSSPPDMNDLLFGIGFVLAEILDEKPLKDLDWKEFIQFVPFIEAALTEGDYPHCASAMITGLLTGYLRESKHSGDPILDLEMVKGVLNEALKREGKTNDDAAKQATIRLTLAQHYLKEDSTESHQVCMALLEQAVAGFREVKCRCPRYGHMRADYYDELFGATECPRHVLLGDALSYQGNLQRENGFMEEAEKSFEEGLSLAKLCNDEGRMIDFNIRLSNLKHSMMPTNPIYGLNGVLLARFNAPGYDAGLDINGTTEDQYLWKFVEDKGILGKNKLHQLMEESEGDIDATQLKELLSSKAWVQEYVQVGAPSGDNLGLARVHGQLCLLSAFCCPTSGKEHLHLAVEALDRFSKSSQSSMSNWEHRQNYIEQSMLLGQSAMLLMELDHAHKLWYKVYQLTQKKLEDLAQISSEDQIFRYFETSKHVCVALATCESLRANQLEDISGRDKELLLANFRSLMWAERGKGAMLSMFFKTGRVRYAMWDSKLDPKLDPKVNPIAESHFMRDDDFALWLLHSRSPRNPFQTKKTLFVEYTIINQRSLLIHLMAEGGYTLCHRLDLSKIIDIETQREAERELTEAEKELKAQKSSSLIHSEVGSQSSTSKPMTESNLSEGPGGGGVPNKVVQALYNSGVNRAPFNRWIPGMVAGIQRRAEIAQKKRVIRRDFKQEEVEIRCLLQKLYAILIKPIKDILDKFFCDSNPEGDCDTLVFIPHEDLGLVPFGALYEKGSSYLIEQYAISVSPAIWCSRRLEMLYYHLKVSPPPRMNADAGPPVLVGRKDGYPDAFGSLVQAHEEVAAVAQALNSRTGFKMLIDDDTDPGLRTRMKERVMDILPNASWIHLSVHGEISSKYPQGSLLLGDNDNQRLSAAEIIDSGLRSSTWRARCAVASACQSGLGSVAGGGIMGFARALMLAEVPSCVLSMWEVDQMFCTSFMGNLYTELGSGKNIGHAIQSTIKSMMHESVERPARIRVRKPSRFGKREPPKPVTPEREPKWSILDWAAFSCFGFPGVKLPGLDDTQPDAPGWEVQIKGGRRVFSQSYNRANY</sequence>
<dbReference type="InterPro" id="IPR019734">
    <property type="entry name" value="TPR_rpt"/>
</dbReference>
<dbReference type="PANTHER" id="PTHR10098">
    <property type="entry name" value="RAPSYN-RELATED"/>
    <property type="match status" value="1"/>
</dbReference>